<evidence type="ECO:0000313" key="2">
    <source>
        <dbReference type="EMBL" id="WXL28779.1"/>
    </source>
</evidence>
<dbReference type="RefSeq" id="WP_338822323.1">
    <property type="nucleotide sequence ID" value="NZ_CP148067.1"/>
</dbReference>
<evidence type="ECO:0000313" key="3">
    <source>
        <dbReference type="Proteomes" id="UP001477443"/>
    </source>
</evidence>
<dbReference type="EMBL" id="CP148067">
    <property type="protein sequence ID" value="WXL28779.1"/>
    <property type="molecule type" value="Genomic_DNA"/>
</dbReference>
<keyword evidence="3" id="KW-1185">Reference proteome</keyword>
<organism evidence="2 3">
    <name type="scientific">Mycoplasmopsis felifaucium</name>
    <dbReference type="NCBI Taxonomy" id="35768"/>
    <lineage>
        <taxon>Bacteria</taxon>
        <taxon>Bacillati</taxon>
        <taxon>Mycoplasmatota</taxon>
        <taxon>Mycoplasmoidales</taxon>
        <taxon>Metamycoplasmataceae</taxon>
        <taxon>Mycoplasmopsis</taxon>
    </lineage>
</organism>
<gene>
    <name evidence="2" type="ORF">WG617_01960</name>
</gene>
<dbReference type="InterPro" id="IPR000121">
    <property type="entry name" value="PEP_util_C"/>
</dbReference>
<reference evidence="2" key="1">
    <citation type="submission" date="2024-03" db="EMBL/GenBank/DDBJ databases">
        <title>Complete genome sequence of Mycoplasma felifaucium Z921 isolated from the trachea of a cheetah.</title>
        <authorList>
            <person name="Spergser J."/>
        </authorList>
    </citation>
    <scope>NUCLEOTIDE SEQUENCE [LARGE SCALE GENOMIC DNA]</scope>
    <source>
        <strain evidence="2">Z921</strain>
    </source>
</reference>
<name>A0ABZ2RUI7_9BACT</name>
<dbReference type="InterPro" id="IPR015813">
    <property type="entry name" value="Pyrv/PenolPyrv_kinase-like_dom"/>
</dbReference>
<sequence length="280" mass="32687">MFNKTYTKDNYLINFTVWINNFATLRKSYKEQAKYILVDTNFISKEYDLTSNLSEVQNIYNEICTQAKVDEIYFKTADLDKYNDNSSNLITQIKLILKASKNKKVKVVFPNINSIDKLLKMIDILKKAHDLVIVEDDYKDVEYPKIGVIISNFYGTLMCPKISNYVDAIFLNTDLFYYVYFDWTPAIVDCLKFTTIASQYNKQSQKELFVYGKLLNSSRYLPILIGAGFSNIILPVSKIESYAKITEDFNLSECINFVNNIRQSCETWENVETKIDLFYE</sequence>
<protein>
    <submittedName>
        <fullName evidence="2">PEP-binding protein</fullName>
    </submittedName>
</protein>
<feature type="domain" description="PEP-utilising enzyme C-terminal" evidence="1">
    <location>
        <begin position="86"/>
        <end position="171"/>
    </location>
</feature>
<accession>A0ABZ2RUI7</accession>
<dbReference type="SUPFAM" id="SSF51621">
    <property type="entry name" value="Phosphoenolpyruvate/pyruvate domain"/>
    <property type="match status" value="1"/>
</dbReference>
<dbReference type="InterPro" id="IPR040442">
    <property type="entry name" value="Pyrv_kinase-like_dom_sf"/>
</dbReference>
<dbReference type="Gene3D" id="3.20.20.60">
    <property type="entry name" value="Phosphoenolpyruvate-binding domains"/>
    <property type="match status" value="1"/>
</dbReference>
<dbReference type="Pfam" id="PF02896">
    <property type="entry name" value="PEP-utilizers_C"/>
    <property type="match status" value="1"/>
</dbReference>
<evidence type="ECO:0000259" key="1">
    <source>
        <dbReference type="Pfam" id="PF02896"/>
    </source>
</evidence>
<dbReference type="Proteomes" id="UP001477443">
    <property type="component" value="Chromosome"/>
</dbReference>
<proteinExistence type="predicted"/>